<dbReference type="GO" id="GO:0003677">
    <property type="term" value="F:DNA binding"/>
    <property type="evidence" value="ECO:0007669"/>
    <property type="project" value="InterPro"/>
</dbReference>
<organism evidence="10 11">
    <name type="scientific">Elysia crispata</name>
    <name type="common">lettuce slug</name>
    <dbReference type="NCBI Taxonomy" id="231223"/>
    <lineage>
        <taxon>Eukaryota</taxon>
        <taxon>Metazoa</taxon>
        <taxon>Spiralia</taxon>
        <taxon>Lophotrochozoa</taxon>
        <taxon>Mollusca</taxon>
        <taxon>Gastropoda</taxon>
        <taxon>Heterobranchia</taxon>
        <taxon>Euthyneura</taxon>
        <taxon>Panpulmonata</taxon>
        <taxon>Sacoglossa</taxon>
        <taxon>Placobranchoidea</taxon>
        <taxon>Plakobranchidae</taxon>
        <taxon>Elysia</taxon>
    </lineage>
</organism>
<evidence type="ECO:0000259" key="9">
    <source>
        <dbReference type="Pfam" id="PF01261"/>
    </source>
</evidence>
<evidence type="ECO:0000256" key="3">
    <source>
        <dbReference type="ARBA" id="ARBA00022723"/>
    </source>
</evidence>
<dbReference type="HAMAP" id="MF_00152">
    <property type="entry name" value="Nfo"/>
    <property type="match status" value="1"/>
</dbReference>
<evidence type="ECO:0000256" key="4">
    <source>
        <dbReference type="ARBA" id="ARBA00022763"/>
    </source>
</evidence>
<dbReference type="GO" id="GO:0005634">
    <property type="term" value="C:nucleus"/>
    <property type="evidence" value="ECO:0007669"/>
    <property type="project" value="TreeGrafter"/>
</dbReference>
<dbReference type="Proteomes" id="UP001283361">
    <property type="component" value="Unassembled WGS sequence"/>
</dbReference>
<evidence type="ECO:0000256" key="6">
    <source>
        <dbReference type="ARBA" id="ARBA00022833"/>
    </source>
</evidence>
<dbReference type="NCBIfam" id="TIGR00587">
    <property type="entry name" value="nfo"/>
    <property type="match status" value="1"/>
</dbReference>
<dbReference type="AlphaFoldDB" id="A0AAE1EAJ0"/>
<dbReference type="FunFam" id="3.20.20.150:FF:000001">
    <property type="entry name" value="Probable endonuclease 4"/>
    <property type="match status" value="1"/>
</dbReference>
<dbReference type="PROSITE" id="PS00730">
    <property type="entry name" value="AP_NUCLEASE_F2_2"/>
    <property type="match status" value="1"/>
</dbReference>
<keyword evidence="3" id="KW-0479">Metal-binding</keyword>
<feature type="compositionally biased region" description="Basic and acidic residues" evidence="8">
    <location>
        <begin position="400"/>
        <end position="410"/>
    </location>
</feature>
<dbReference type="EMBL" id="JAWDGP010000619">
    <property type="protein sequence ID" value="KAK3798883.1"/>
    <property type="molecule type" value="Genomic_DNA"/>
</dbReference>
<dbReference type="PROSITE" id="PS00729">
    <property type="entry name" value="AP_NUCLEASE_F2_1"/>
    <property type="match status" value="1"/>
</dbReference>
<evidence type="ECO:0000313" key="10">
    <source>
        <dbReference type="EMBL" id="KAK3798883.1"/>
    </source>
</evidence>
<dbReference type="InterPro" id="IPR013022">
    <property type="entry name" value="Xyl_isomerase-like_TIM-brl"/>
</dbReference>
<dbReference type="GO" id="GO:0003906">
    <property type="term" value="F:DNA-(apurinic or apyrimidinic site) endonuclease activity"/>
    <property type="evidence" value="ECO:0007669"/>
    <property type="project" value="TreeGrafter"/>
</dbReference>
<accession>A0AAE1EAJ0</accession>
<reference evidence="10" key="1">
    <citation type="journal article" date="2023" name="G3 (Bethesda)">
        <title>A reference genome for the long-term kleptoplast-retaining sea slug Elysia crispata morphotype clarki.</title>
        <authorList>
            <person name="Eastman K.E."/>
            <person name="Pendleton A.L."/>
            <person name="Shaikh M.A."/>
            <person name="Suttiyut T."/>
            <person name="Ogas R."/>
            <person name="Tomko P."/>
            <person name="Gavelis G."/>
            <person name="Widhalm J.R."/>
            <person name="Wisecaver J.H."/>
        </authorList>
    </citation>
    <scope>NUCLEOTIDE SEQUENCE</scope>
    <source>
        <strain evidence="10">ECLA1</strain>
    </source>
</reference>
<name>A0AAE1EAJ0_9GAST</name>
<keyword evidence="11" id="KW-1185">Reference proteome</keyword>
<dbReference type="SUPFAM" id="SSF51658">
    <property type="entry name" value="Xylose isomerase-like"/>
    <property type="match status" value="1"/>
</dbReference>
<dbReference type="GO" id="GO:0005739">
    <property type="term" value="C:mitochondrion"/>
    <property type="evidence" value="ECO:0007669"/>
    <property type="project" value="TreeGrafter"/>
</dbReference>
<evidence type="ECO:0000256" key="2">
    <source>
        <dbReference type="ARBA" id="ARBA00005340"/>
    </source>
</evidence>
<dbReference type="PANTHER" id="PTHR21445">
    <property type="entry name" value="ENDONUCLEASE IV ENDODEOXYRIBONUCLEASE IV"/>
    <property type="match status" value="1"/>
</dbReference>
<feature type="domain" description="Xylose isomerase-like TIM barrel" evidence="9">
    <location>
        <begin position="604"/>
        <end position="857"/>
    </location>
</feature>
<comment type="similarity">
    <text evidence="2">Belongs to the AP endonuclease 2 family.</text>
</comment>
<dbReference type="NCBIfam" id="NF002199">
    <property type="entry name" value="PRK01060.1-4"/>
    <property type="match status" value="1"/>
</dbReference>
<dbReference type="Pfam" id="PF01261">
    <property type="entry name" value="AP_endonuc_2"/>
    <property type="match status" value="1"/>
</dbReference>
<protein>
    <recommendedName>
        <fullName evidence="9">Xylose isomerase-like TIM barrel domain-containing protein</fullName>
    </recommendedName>
</protein>
<keyword evidence="7" id="KW-0234">DNA repair</keyword>
<dbReference type="PROSITE" id="PS00731">
    <property type="entry name" value="AP_NUCLEASE_F2_3"/>
    <property type="match status" value="1"/>
</dbReference>
<dbReference type="PANTHER" id="PTHR21445:SF0">
    <property type="entry name" value="APURINIC-APYRIMIDINIC ENDONUCLEASE"/>
    <property type="match status" value="1"/>
</dbReference>
<dbReference type="InterPro" id="IPR018246">
    <property type="entry name" value="AP_endonuc_F2_Zn_BS"/>
</dbReference>
<feature type="compositionally biased region" description="Basic residues" evidence="8">
    <location>
        <begin position="509"/>
        <end position="518"/>
    </location>
</feature>
<dbReference type="GO" id="GO:0008081">
    <property type="term" value="F:phosphoric diester hydrolase activity"/>
    <property type="evidence" value="ECO:0007669"/>
    <property type="project" value="TreeGrafter"/>
</dbReference>
<dbReference type="GO" id="GO:0006284">
    <property type="term" value="P:base-excision repair"/>
    <property type="evidence" value="ECO:0007669"/>
    <property type="project" value="TreeGrafter"/>
</dbReference>
<feature type="compositionally biased region" description="Polar residues" evidence="8">
    <location>
        <begin position="548"/>
        <end position="559"/>
    </location>
</feature>
<keyword evidence="4" id="KW-0227">DNA damage</keyword>
<dbReference type="InterPro" id="IPR001719">
    <property type="entry name" value="AP_endonuc_2"/>
</dbReference>
<evidence type="ECO:0000256" key="5">
    <source>
        <dbReference type="ARBA" id="ARBA00022801"/>
    </source>
</evidence>
<dbReference type="PROSITE" id="PS51432">
    <property type="entry name" value="AP_NUCLEASE_F2_4"/>
    <property type="match status" value="1"/>
</dbReference>
<proteinExistence type="inferred from homology"/>
<dbReference type="SMART" id="SM00518">
    <property type="entry name" value="AP2Ec"/>
    <property type="match status" value="1"/>
</dbReference>
<evidence type="ECO:0000313" key="11">
    <source>
        <dbReference type="Proteomes" id="UP001283361"/>
    </source>
</evidence>
<feature type="compositionally biased region" description="Basic and acidic residues" evidence="8">
    <location>
        <begin position="535"/>
        <end position="547"/>
    </location>
</feature>
<evidence type="ECO:0000256" key="7">
    <source>
        <dbReference type="ARBA" id="ARBA00023204"/>
    </source>
</evidence>
<feature type="region of interest" description="Disordered" evidence="8">
    <location>
        <begin position="374"/>
        <end position="410"/>
    </location>
</feature>
<keyword evidence="6" id="KW-0862">Zinc</keyword>
<dbReference type="CDD" id="cd00019">
    <property type="entry name" value="AP2Ec"/>
    <property type="match status" value="1"/>
</dbReference>
<dbReference type="InterPro" id="IPR036237">
    <property type="entry name" value="Xyl_isomerase-like_sf"/>
</dbReference>
<feature type="region of interest" description="Disordered" evidence="8">
    <location>
        <begin position="479"/>
        <end position="571"/>
    </location>
</feature>
<dbReference type="GO" id="GO:0008270">
    <property type="term" value="F:zinc ion binding"/>
    <property type="evidence" value="ECO:0007669"/>
    <property type="project" value="InterPro"/>
</dbReference>
<evidence type="ECO:0000256" key="1">
    <source>
        <dbReference type="ARBA" id="ARBA00001947"/>
    </source>
</evidence>
<comment type="cofactor">
    <cofactor evidence="1">
        <name>Zn(2+)</name>
        <dbReference type="ChEBI" id="CHEBI:29105"/>
    </cofactor>
</comment>
<comment type="caution">
    <text evidence="10">The sequence shown here is derived from an EMBL/GenBank/DDBJ whole genome shotgun (WGS) entry which is preliminary data.</text>
</comment>
<evidence type="ECO:0000256" key="8">
    <source>
        <dbReference type="SAM" id="MobiDB-lite"/>
    </source>
</evidence>
<keyword evidence="5" id="KW-0378">Hydrolase</keyword>
<dbReference type="Gene3D" id="3.20.20.150">
    <property type="entry name" value="Divalent-metal-dependent TIM barrel enzymes"/>
    <property type="match status" value="1"/>
</dbReference>
<gene>
    <name evidence="10" type="ORF">RRG08_050262</name>
</gene>
<sequence>MNKIRSTPISTGRITLKKRNIAKVFPEVNTDLPTSLHLIASQEKLALASEQEVRRIKGGQLQTSVFEAGLPGKEEECIEKISNCASSESQHRLVEAEFKYPFPVDGKLKVIKENASVSLGKKAKRSFVKKSALDFTVSGHKIVECTTAEKSKKKITQKSKVPERENKFANSVSNKVTETIKDYSAKILLQKKVTTSKLSAETTKNECPYIGVSDERKIEEKVGILSSSYEQNKLQGTEIRDSNLQNLAIFAIGKESKLLGTSEIFPTKSGVSKLQSSNLKKKVIRKVERKNQQKVKSLAQPESSSICNRIKNVNTKSNNTCYKTATKLDCDSIGNNLVGNQSRVTARGQLRASHTVVKNENSQKERVSRKKVCSNVTTKAEKESDADVSEPWPKLPDTQGQKKDKKLREKRAQHWINIKDDKVGLDNKHQMKNSEMKNKIKNGVVTECACDARIAEEKSFSGSKESYQNQGKLQSAVCSHNIGSHSNPSKEPDNISGKRWTRSMTLRKASQKRQRVVSKNRASPPKNPKLNGETAKVKKVELAEKPETAQSAIPQQEISQRGRKKDKQQKASIKTEVGSYYSSPGLKFVGAHCSIAGGISNAVTEAVAMGAKAFGLFVRNGRTWKLNALNEGEAEKFKAACKEHGYPPNLILPHGSYLLNCGSSNPEVLRKSRDTLIHELKLCESLGLILYNFHPGSACGDGSVDNCIKTIADSINMAHKQTKMIKTVIENMSCQGSTVGGKLEELRAIIDRVEDKSRIGVCLDTCHAFAAGFDLSTKDGYQKLMDDFDSVVGLQYLSGLHLNDSKGELGCHLDRHENIGKGKIGLAGFRNIMNDQRLANIPMILETPVNDYAAEIRTLYNLEAKQT</sequence>